<name>A0ABW2N918_9ACTN</name>
<evidence type="ECO:0000313" key="2">
    <source>
        <dbReference type="EMBL" id="MFC7362344.1"/>
    </source>
</evidence>
<dbReference type="InterPro" id="IPR027417">
    <property type="entry name" value="P-loop_NTPase"/>
</dbReference>
<comment type="caution">
    <text evidence="2">The sequence shown here is derived from an EMBL/GenBank/DDBJ whole genome shotgun (WGS) entry which is preliminary data.</text>
</comment>
<evidence type="ECO:0000313" key="3">
    <source>
        <dbReference type="Proteomes" id="UP001596524"/>
    </source>
</evidence>
<accession>A0ABW2N918</accession>
<dbReference type="EMBL" id="JBHTCH010000023">
    <property type="protein sequence ID" value="MFC7362344.1"/>
    <property type="molecule type" value="Genomic_DNA"/>
</dbReference>
<dbReference type="RefSeq" id="WP_255893012.1">
    <property type="nucleotide sequence ID" value="NZ_JAFMZM010000008.1"/>
</dbReference>
<proteinExistence type="predicted"/>
<dbReference type="SUPFAM" id="SSF52540">
    <property type="entry name" value="P-loop containing nucleoside triphosphate hydrolases"/>
    <property type="match status" value="1"/>
</dbReference>
<dbReference type="Gene3D" id="3.40.50.300">
    <property type="entry name" value="P-loop containing nucleotide triphosphate hydrolases"/>
    <property type="match status" value="1"/>
</dbReference>
<evidence type="ECO:0000256" key="1">
    <source>
        <dbReference type="SAM" id="MobiDB-lite"/>
    </source>
</evidence>
<protein>
    <recommendedName>
        <fullName evidence="4">Sulfotransferase family protein</fullName>
    </recommendedName>
</protein>
<gene>
    <name evidence="2" type="ORF">ACFQO6_18890</name>
</gene>
<keyword evidence="3" id="KW-1185">Reference proteome</keyword>
<evidence type="ECO:0008006" key="4">
    <source>
        <dbReference type="Google" id="ProtNLM"/>
    </source>
</evidence>
<dbReference type="Proteomes" id="UP001596524">
    <property type="component" value="Unassembled WGS sequence"/>
</dbReference>
<sequence length="383" mass="41719">MARRVFVHIGTPKSGTTYLQSLWWHNAADLAEQGLLLPGGSADVQFQASAVVRDNAGVLATMTERQLGAWDRLVEEVGAWEGDALISQEQLVETSREDADAALARLQAVADEVHVVVTARDLVRQVPSAWQQRVKHGSSTTLRKFFTRAAKDDPAFNFWHHQDVPRILERWASTVLPERVHVVVLPRPGADPDLLWHRTCELLGIDDTGLSLDTPVANETLAPAEIAFLRGVNAHFPNAHLDVALSRRVKGFMEPRLGAASPARTAPRIAPRISLAPDMHGWLVERGNRMVDELAAAPWHVVGDLDDLRPDPEPGDGLDPDAVPDAEVLEVAVSFIAAELLARAEQPDTPTASGTVPEGDSSAAEPPSRTALARVVRRLTGRR</sequence>
<feature type="region of interest" description="Disordered" evidence="1">
    <location>
        <begin position="344"/>
        <end position="383"/>
    </location>
</feature>
<organism evidence="2 3">
    <name type="scientific">Nocardioides astragali</name>
    <dbReference type="NCBI Taxonomy" id="1776736"/>
    <lineage>
        <taxon>Bacteria</taxon>
        <taxon>Bacillati</taxon>
        <taxon>Actinomycetota</taxon>
        <taxon>Actinomycetes</taxon>
        <taxon>Propionibacteriales</taxon>
        <taxon>Nocardioidaceae</taxon>
        <taxon>Nocardioides</taxon>
    </lineage>
</organism>
<reference evidence="3" key="1">
    <citation type="journal article" date="2019" name="Int. J. Syst. Evol. Microbiol.">
        <title>The Global Catalogue of Microorganisms (GCM) 10K type strain sequencing project: providing services to taxonomists for standard genome sequencing and annotation.</title>
        <authorList>
            <consortium name="The Broad Institute Genomics Platform"/>
            <consortium name="The Broad Institute Genome Sequencing Center for Infectious Disease"/>
            <person name="Wu L."/>
            <person name="Ma J."/>
        </authorList>
    </citation>
    <scope>NUCLEOTIDE SEQUENCE [LARGE SCALE GENOMIC DNA]</scope>
    <source>
        <strain evidence="3">FCH27</strain>
    </source>
</reference>